<reference evidence="2 3" key="1">
    <citation type="journal article" date="2021" name="Nat. Plants">
        <title>The Taxus genome provides insights into paclitaxel biosynthesis.</title>
        <authorList>
            <person name="Xiong X."/>
            <person name="Gou J."/>
            <person name="Liao Q."/>
            <person name="Li Y."/>
            <person name="Zhou Q."/>
            <person name="Bi G."/>
            <person name="Li C."/>
            <person name="Du R."/>
            <person name="Wang X."/>
            <person name="Sun T."/>
            <person name="Guo L."/>
            <person name="Liang H."/>
            <person name="Lu P."/>
            <person name="Wu Y."/>
            <person name="Zhang Z."/>
            <person name="Ro D.K."/>
            <person name="Shang Y."/>
            <person name="Huang S."/>
            <person name="Yan J."/>
        </authorList>
    </citation>
    <scope>NUCLEOTIDE SEQUENCE [LARGE SCALE GENOMIC DNA]</scope>
    <source>
        <strain evidence="2">Ta-2019</strain>
    </source>
</reference>
<feature type="transmembrane region" description="Helical" evidence="1">
    <location>
        <begin position="31"/>
        <end position="56"/>
    </location>
</feature>
<evidence type="ECO:0000256" key="1">
    <source>
        <dbReference type="SAM" id="Phobius"/>
    </source>
</evidence>
<organism evidence="2 3">
    <name type="scientific">Taxus chinensis</name>
    <name type="common">Chinese yew</name>
    <name type="synonym">Taxus wallichiana var. chinensis</name>
    <dbReference type="NCBI Taxonomy" id="29808"/>
    <lineage>
        <taxon>Eukaryota</taxon>
        <taxon>Viridiplantae</taxon>
        <taxon>Streptophyta</taxon>
        <taxon>Embryophyta</taxon>
        <taxon>Tracheophyta</taxon>
        <taxon>Spermatophyta</taxon>
        <taxon>Pinopsida</taxon>
        <taxon>Pinidae</taxon>
        <taxon>Conifers II</taxon>
        <taxon>Cupressales</taxon>
        <taxon>Taxaceae</taxon>
        <taxon>Taxus</taxon>
    </lineage>
</organism>
<evidence type="ECO:0000313" key="3">
    <source>
        <dbReference type="Proteomes" id="UP000824469"/>
    </source>
</evidence>
<dbReference type="AlphaFoldDB" id="A0AA38FN50"/>
<feature type="non-terminal residue" evidence="2">
    <location>
        <position position="1"/>
    </location>
</feature>
<comment type="caution">
    <text evidence="2">The sequence shown here is derived from an EMBL/GenBank/DDBJ whole genome shotgun (WGS) entry which is preliminary data.</text>
</comment>
<feature type="non-terminal residue" evidence="2">
    <location>
        <position position="92"/>
    </location>
</feature>
<keyword evidence="1" id="KW-0472">Membrane</keyword>
<protein>
    <submittedName>
        <fullName evidence="2">Uncharacterized protein</fullName>
    </submittedName>
</protein>
<name>A0AA38FN50_TAXCH</name>
<sequence length="92" mass="10341">AIWISVEMEIRDSEDLVTKCVYTGDGWCPLVYALGSMLSLVMAMGICQAYICISLCRAAANYHFRPLAGWTQSDPSYYKTFLWRASLAFVLS</sequence>
<proteinExistence type="predicted"/>
<accession>A0AA38FN50</accession>
<dbReference type="Proteomes" id="UP000824469">
    <property type="component" value="Unassembled WGS sequence"/>
</dbReference>
<keyword evidence="1" id="KW-1133">Transmembrane helix</keyword>
<keyword evidence="3" id="KW-1185">Reference proteome</keyword>
<gene>
    <name evidence="2" type="ORF">KI387_010757</name>
</gene>
<dbReference type="EMBL" id="JAHRHJ020000008">
    <property type="protein sequence ID" value="KAH9306353.1"/>
    <property type="molecule type" value="Genomic_DNA"/>
</dbReference>
<evidence type="ECO:0000313" key="2">
    <source>
        <dbReference type="EMBL" id="KAH9306353.1"/>
    </source>
</evidence>
<keyword evidence="1" id="KW-0812">Transmembrane</keyword>